<reference evidence="2 3" key="1">
    <citation type="submission" date="2019-09" db="EMBL/GenBank/DDBJ databases">
        <title>Bird 10,000 Genomes (B10K) Project - Family phase.</title>
        <authorList>
            <person name="Zhang G."/>
        </authorList>
    </citation>
    <scope>NUCLEOTIDE SEQUENCE [LARGE SCALE GENOMIC DNA]</scope>
    <source>
        <strain evidence="2">B10K-DU-002-51</strain>
        <tissue evidence="2">Muscle</tissue>
    </source>
</reference>
<accession>A0A7L4DS30</accession>
<dbReference type="PRINTS" id="PR01407">
    <property type="entry name" value="BUTYPHLNCDUF"/>
</dbReference>
<dbReference type="SMART" id="SM00589">
    <property type="entry name" value="PRY"/>
    <property type="match status" value="1"/>
</dbReference>
<proteinExistence type="predicted"/>
<dbReference type="OrthoDB" id="9049620at2759"/>
<gene>
    <name evidence="2" type="primary">Btn1a1_4</name>
    <name evidence="2" type="ORF">EURGUL_R07382</name>
</gene>
<dbReference type="InterPro" id="IPR013320">
    <property type="entry name" value="ConA-like_dom_sf"/>
</dbReference>
<dbReference type="InterPro" id="IPR050143">
    <property type="entry name" value="TRIM/RBCC"/>
</dbReference>
<feature type="non-terminal residue" evidence="2">
    <location>
        <position position="149"/>
    </location>
</feature>
<sequence>VTLDPDTAHARLVLSEDHSFVRWEHARQDLPKTLERFTAWSCVLGQQKFRDGRHYWKVEMVVEEGEDDSWWAVGVAKESVKRTEFVKFSPENGIWGVQRVSGEFVALTSPHTPLSPVPRTIWVYLDYPLGLVTFINADTGDEIFTFQRA</sequence>
<name>A0A7L4DS30_9AVES</name>
<dbReference type="SUPFAM" id="SSF49899">
    <property type="entry name" value="Concanavalin A-like lectins/glucanases"/>
    <property type="match status" value="1"/>
</dbReference>
<dbReference type="Pfam" id="PF00622">
    <property type="entry name" value="SPRY"/>
    <property type="match status" value="1"/>
</dbReference>
<dbReference type="InterPro" id="IPR001870">
    <property type="entry name" value="B30.2/SPRY"/>
</dbReference>
<dbReference type="PROSITE" id="PS50188">
    <property type="entry name" value="B302_SPRY"/>
    <property type="match status" value="1"/>
</dbReference>
<keyword evidence="3" id="KW-1185">Reference proteome</keyword>
<dbReference type="InterPro" id="IPR003877">
    <property type="entry name" value="SPRY_dom"/>
</dbReference>
<dbReference type="Gene3D" id="2.60.120.920">
    <property type="match status" value="1"/>
</dbReference>
<dbReference type="Proteomes" id="UP000541249">
    <property type="component" value="Unassembled WGS sequence"/>
</dbReference>
<dbReference type="EMBL" id="VZZY01023148">
    <property type="protein sequence ID" value="NXW65245.1"/>
    <property type="molecule type" value="Genomic_DNA"/>
</dbReference>
<evidence type="ECO:0000313" key="3">
    <source>
        <dbReference type="Proteomes" id="UP000541249"/>
    </source>
</evidence>
<dbReference type="AlphaFoldDB" id="A0A7L4DS30"/>
<dbReference type="InterPro" id="IPR003879">
    <property type="entry name" value="Butyrophylin_SPRY"/>
</dbReference>
<comment type="caution">
    <text evidence="2">The sequence shown here is derived from an EMBL/GenBank/DDBJ whole genome shotgun (WGS) entry which is preliminary data.</text>
</comment>
<dbReference type="InterPro" id="IPR006574">
    <property type="entry name" value="PRY"/>
</dbReference>
<organism evidence="2 3">
    <name type="scientific">Eurystomus gularis</name>
    <dbReference type="NCBI Taxonomy" id="325343"/>
    <lineage>
        <taxon>Eukaryota</taxon>
        <taxon>Metazoa</taxon>
        <taxon>Chordata</taxon>
        <taxon>Craniata</taxon>
        <taxon>Vertebrata</taxon>
        <taxon>Euteleostomi</taxon>
        <taxon>Archelosauria</taxon>
        <taxon>Archosauria</taxon>
        <taxon>Dinosauria</taxon>
        <taxon>Saurischia</taxon>
        <taxon>Theropoda</taxon>
        <taxon>Coelurosauria</taxon>
        <taxon>Aves</taxon>
        <taxon>Neognathae</taxon>
        <taxon>Neoaves</taxon>
        <taxon>Telluraves</taxon>
        <taxon>Coraciimorphae</taxon>
        <taxon>Coraciiformes</taxon>
        <taxon>Coraciidae</taxon>
        <taxon>Eurystomus</taxon>
    </lineage>
</organism>
<dbReference type="Pfam" id="PF13765">
    <property type="entry name" value="PRY"/>
    <property type="match status" value="1"/>
</dbReference>
<feature type="non-terminal residue" evidence="2">
    <location>
        <position position="1"/>
    </location>
</feature>
<feature type="domain" description="B30.2/SPRY" evidence="1">
    <location>
        <begin position="1"/>
        <end position="149"/>
    </location>
</feature>
<evidence type="ECO:0000259" key="1">
    <source>
        <dbReference type="PROSITE" id="PS50188"/>
    </source>
</evidence>
<protein>
    <submittedName>
        <fullName evidence="2">BT1A1 protein</fullName>
    </submittedName>
</protein>
<dbReference type="InterPro" id="IPR043136">
    <property type="entry name" value="B30.2/SPRY_sf"/>
</dbReference>
<evidence type="ECO:0000313" key="2">
    <source>
        <dbReference type="EMBL" id="NXW65245.1"/>
    </source>
</evidence>
<dbReference type="PANTHER" id="PTHR24103">
    <property type="entry name" value="E3 UBIQUITIN-PROTEIN LIGASE TRIM"/>
    <property type="match status" value="1"/>
</dbReference>